<dbReference type="RefSeq" id="WP_212596215.1">
    <property type="nucleotide sequence ID" value="NZ_CP073587.1"/>
</dbReference>
<feature type="transmembrane region" description="Helical" evidence="6">
    <location>
        <begin position="41"/>
        <end position="66"/>
    </location>
</feature>
<keyword evidence="4 6" id="KW-1133">Transmembrane helix</keyword>
<dbReference type="PANTHER" id="PTHR30086:SF20">
    <property type="entry name" value="ARGININE EXPORTER PROTEIN ARGO-RELATED"/>
    <property type="match status" value="1"/>
</dbReference>
<dbReference type="InterPro" id="IPR001123">
    <property type="entry name" value="LeuE-type"/>
</dbReference>
<protein>
    <submittedName>
        <fullName evidence="7">LysE family translocator</fullName>
    </submittedName>
</protein>
<keyword evidence="8" id="KW-1185">Reference proteome</keyword>
<feature type="transmembrane region" description="Helical" evidence="6">
    <location>
        <begin position="72"/>
        <end position="89"/>
    </location>
</feature>
<organism evidence="7 8">
    <name type="scientific">Shewanella yunxiaonensis</name>
    <dbReference type="NCBI Taxonomy" id="2829809"/>
    <lineage>
        <taxon>Bacteria</taxon>
        <taxon>Pseudomonadati</taxon>
        <taxon>Pseudomonadota</taxon>
        <taxon>Gammaproteobacteria</taxon>
        <taxon>Alteromonadales</taxon>
        <taxon>Shewanellaceae</taxon>
        <taxon>Shewanella</taxon>
    </lineage>
</organism>
<feature type="transmembrane region" description="Helical" evidence="6">
    <location>
        <begin position="6"/>
        <end position="29"/>
    </location>
</feature>
<dbReference type="EMBL" id="CP073587">
    <property type="protein sequence ID" value="QUN07212.1"/>
    <property type="molecule type" value="Genomic_DNA"/>
</dbReference>
<feature type="transmembrane region" description="Helical" evidence="6">
    <location>
        <begin position="117"/>
        <end position="139"/>
    </location>
</feature>
<evidence type="ECO:0000256" key="1">
    <source>
        <dbReference type="ARBA" id="ARBA00004651"/>
    </source>
</evidence>
<evidence type="ECO:0000256" key="3">
    <source>
        <dbReference type="ARBA" id="ARBA00022692"/>
    </source>
</evidence>
<dbReference type="PANTHER" id="PTHR30086">
    <property type="entry name" value="ARGININE EXPORTER PROTEIN ARGO"/>
    <property type="match status" value="1"/>
</dbReference>
<evidence type="ECO:0000313" key="8">
    <source>
        <dbReference type="Proteomes" id="UP000679575"/>
    </source>
</evidence>
<accession>A0ABX7YWY2</accession>
<sequence length="214" mass="22936">MLGTHDLAIFILSGFLLNLTPGPDSLLIVTKSAAQGWRAGCIAAIGIGSGLLVHIFAAALGLSAILASSATAFTIVKIIGAAYLIYIGIKALWHRPKVSHEAVDQAAPHRTESLRQIYVQGFFTNALNPKVALFFLAFVPQFISHDADHKAWAFLLLGLIFEFNSMIYCLLLALLAATAGKRLKSHQQIGMLINKVVGTLFISLGIKLALASRS</sequence>
<keyword evidence="5 6" id="KW-0472">Membrane</keyword>
<comment type="subcellular location">
    <subcellularLocation>
        <location evidence="1">Cell membrane</location>
        <topology evidence="1">Multi-pass membrane protein</topology>
    </subcellularLocation>
</comment>
<dbReference type="Proteomes" id="UP000679575">
    <property type="component" value="Chromosome"/>
</dbReference>
<dbReference type="Pfam" id="PF01810">
    <property type="entry name" value="LysE"/>
    <property type="match status" value="1"/>
</dbReference>
<evidence type="ECO:0000256" key="6">
    <source>
        <dbReference type="SAM" id="Phobius"/>
    </source>
</evidence>
<proteinExistence type="predicted"/>
<gene>
    <name evidence="7" type="ORF">KDN34_07245</name>
</gene>
<name>A0ABX7YWY2_9GAMM</name>
<keyword evidence="3 6" id="KW-0812">Transmembrane</keyword>
<evidence type="ECO:0000256" key="2">
    <source>
        <dbReference type="ARBA" id="ARBA00022475"/>
    </source>
</evidence>
<feature type="transmembrane region" description="Helical" evidence="6">
    <location>
        <begin position="151"/>
        <end position="177"/>
    </location>
</feature>
<evidence type="ECO:0000256" key="4">
    <source>
        <dbReference type="ARBA" id="ARBA00022989"/>
    </source>
</evidence>
<keyword evidence="2" id="KW-1003">Cell membrane</keyword>
<evidence type="ECO:0000313" key="7">
    <source>
        <dbReference type="EMBL" id="QUN07212.1"/>
    </source>
</evidence>
<evidence type="ECO:0000256" key="5">
    <source>
        <dbReference type="ARBA" id="ARBA00023136"/>
    </source>
</evidence>
<feature type="transmembrane region" description="Helical" evidence="6">
    <location>
        <begin position="189"/>
        <end position="210"/>
    </location>
</feature>
<dbReference type="PIRSF" id="PIRSF006324">
    <property type="entry name" value="LeuE"/>
    <property type="match status" value="1"/>
</dbReference>
<reference evidence="7 8" key="1">
    <citation type="submission" date="2021-04" db="EMBL/GenBank/DDBJ databases">
        <title>Novel species identification of genus Shewanella.</title>
        <authorList>
            <person name="Liu G."/>
        </authorList>
    </citation>
    <scope>NUCLEOTIDE SEQUENCE [LARGE SCALE GENOMIC DNA]</scope>
    <source>
        <strain evidence="7 8">FJAT-54481</strain>
    </source>
</reference>